<feature type="transmembrane region" description="Helical" evidence="1">
    <location>
        <begin position="45"/>
        <end position="64"/>
    </location>
</feature>
<keyword evidence="1" id="KW-0472">Membrane</keyword>
<dbReference type="Gene3D" id="3.40.50.1820">
    <property type="entry name" value="alpha/beta hydrolase"/>
    <property type="match status" value="1"/>
</dbReference>
<protein>
    <submittedName>
        <fullName evidence="2">Unannotated protein</fullName>
    </submittedName>
</protein>
<keyword evidence="1" id="KW-1133">Transmembrane helix</keyword>
<dbReference type="SUPFAM" id="SSF53474">
    <property type="entry name" value="alpha/beta-Hydrolases"/>
    <property type="match status" value="1"/>
</dbReference>
<reference evidence="2" key="1">
    <citation type="submission" date="2020-05" db="EMBL/GenBank/DDBJ databases">
        <authorList>
            <person name="Chiriac C."/>
            <person name="Salcher M."/>
            <person name="Ghai R."/>
            <person name="Kavagutti S V."/>
        </authorList>
    </citation>
    <scope>NUCLEOTIDE SEQUENCE</scope>
</reference>
<organism evidence="2">
    <name type="scientific">freshwater metagenome</name>
    <dbReference type="NCBI Taxonomy" id="449393"/>
    <lineage>
        <taxon>unclassified sequences</taxon>
        <taxon>metagenomes</taxon>
        <taxon>ecological metagenomes</taxon>
    </lineage>
</organism>
<gene>
    <name evidence="2" type="ORF">UFOPK1618_00463</name>
</gene>
<feature type="transmembrane region" description="Helical" evidence="1">
    <location>
        <begin position="7"/>
        <end position="25"/>
    </location>
</feature>
<dbReference type="InterPro" id="IPR000801">
    <property type="entry name" value="Esterase-like"/>
</dbReference>
<dbReference type="Pfam" id="PF00756">
    <property type="entry name" value="Esterase"/>
    <property type="match status" value="1"/>
</dbReference>
<dbReference type="EMBL" id="CAEZTF010000071">
    <property type="protein sequence ID" value="CAB4560036.1"/>
    <property type="molecule type" value="Genomic_DNA"/>
</dbReference>
<evidence type="ECO:0000313" key="2">
    <source>
        <dbReference type="EMBL" id="CAB4560036.1"/>
    </source>
</evidence>
<name>A0A6J6D9Q4_9ZZZZ</name>
<feature type="transmembrane region" description="Helical" evidence="1">
    <location>
        <begin position="76"/>
        <end position="96"/>
    </location>
</feature>
<dbReference type="PANTHER" id="PTHR48098:SF6">
    <property type="entry name" value="FERRI-BACILLIBACTIN ESTERASE BESA"/>
    <property type="match status" value="1"/>
</dbReference>
<dbReference type="PANTHER" id="PTHR48098">
    <property type="entry name" value="ENTEROCHELIN ESTERASE-RELATED"/>
    <property type="match status" value="1"/>
</dbReference>
<dbReference type="AlphaFoldDB" id="A0A6J6D9Q4"/>
<dbReference type="InterPro" id="IPR021362">
    <property type="entry name" value="DUF2834"/>
</dbReference>
<proteinExistence type="predicted"/>
<sequence>MRNKRAGFFLTLSIIGFVTAWYYNGIAVMKAQDYLAAWFGSEVDIVLSLDLTIVAIAGSAFMIFEAKRLGMKRVWLYLLLSGVTALAATFPFFLAMRERRLQKIELAGGKLEKFEFDNHRVDVWVPPTLDENTPVLVMHDGKNLFYPKFSTYGATWGLLEALRPDHMGFTRILAEKKPLIIGVWGLSDGSRMMELGPEDIYNQHPEIIKNLPDFLQPTDATPRGNAYQELIAKKILPELAAKYGIKLDPDRTAIGGSSMGGLASMYAMSKYPEIYGTVLSFSTHWPFGYDTTVEKMTSMLPPPGRHRIWTDTGTLELDAEYPPYHQKAIGKLEAKGYRYHEDFMHAVYTNTGHNENWWASRVEHPINWWLSGIPSKP</sequence>
<dbReference type="Pfam" id="PF11196">
    <property type="entry name" value="DUF2834"/>
    <property type="match status" value="1"/>
</dbReference>
<accession>A0A6J6D9Q4</accession>
<dbReference type="InterPro" id="IPR050583">
    <property type="entry name" value="Mycobacterial_A85_antigen"/>
</dbReference>
<dbReference type="InterPro" id="IPR029058">
    <property type="entry name" value="AB_hydrolase_fold"/>
</dbReference>
<evidence type="ECO:0000256" key="1">
    <source>
        <dbReference type="SAM" id="Phobius"/>
    </source>
</evidence>
<keyword evidence="1" id="KW-0812">Transmembrane</keyword>